<feature type="compositionally biased region" description="Low complexity" evidence="1">
    <location>
        <begin position="19"/>
        <end position="28"/>
    </location>
</feature>
<feature type="non-terminal residue" evidence="2">
    <location>
        <position position="1"/>
    </location>
</feature>
<dbReference type="Proteomes" id="UP000192601">
    <property type="component" value="Unassembled WGS sequence"/>
</dbReference>
<name>A0A1X0JMA1_MYCSC</name>
<protein>
    <submittedName>
        <fullName evidence="2">Uncharacterized protein</fullName>
    </submittedName>
</protein>
<evidence type="ECO:0000313" key="2">
    <source>
        <dbReference type="EMBL" id="ORB63516.1"/>
    </source>
</evidence>
<feature type="region of interest" description="Disordered" evidence="1">
    <location>
        <begin position="1"/>
        <end position="28"/>
    </location>
</feature>
<reference evidence="2 3" key="1">
    <citation type="submission" date="2017-02" db="EMBL/GenBank/DDBJ databases">
        <title>The new phylogeny of genus Mycobacterium.</title>
        <authorList>
            <person name="Tortoli E."/>
            <person name="Trovato A."/>
            <person name="Cirillo D.M."/>
        </authorList>
    </citation>
    <scope>NUCLEOTIDE SEQUENCE [LARGE SCALE GENOMIC DNA]</scope>
    <source>
        <strain evidence="2 3">DSM 43992</strain>
    </source>
</reference>
<keyword evidence="3" id="KW-1185">Reference proteome</keyword>
<evidence type="ECO:0000256" key="1">
    <source>
        <dbReference type="SAM" id="MobiDB-lite"/>
    </source>
</evidence>
<dbReference type="EMBL" id="MVIJ01000131">
    <property type="protein sequence ID" value="ORB63516.1"/>
    <property type="molecule type" value="Genomic_DNA"/>
</dbReference>
<gene>
    <name evidence="2" type="ORF">BST44_29085</name>
</gene>
<organism evidence="2 3">
    <name type="scientific">Mycobacterium scrofulaceum</name>
    <dbReference type="NCBI Taxonomy" id="1783"/>
    <lineage>
        <taxon>Bacteria</taxon>
        <taxon>Bacillati</taxon>
        <taxon>Actinomycetota</taxon>
        <taxon>Actinomycetes</taxon>
        <taxon>Mycobacteriales</taxon>
        <taxon>Mycobacteriaceae</taxon>
        <taxon>Mycobacterium</taxon>
    </lineage>
</organism>
<accession>A0A1X0JMA1</accession>
<sequence length="71" mass="8020">HWVGAPPPGGWDGPPPPGGWNRPWSGPPRDVARAQADFGPFQYDTYTAIPVFNWQFGGWGFWYMGVWVPLY</sequence>
<proteinExistence type="predicted"/>
<feature type="compositionally biased region" description="Pro residues" evidence="1">
    <location>
        <begin position="1"/>
        <end position="18"/>
    </location>
</feature>
<comment type="caution">
    <text evidence="2">The sequence shown here is derived from an EMBL/GenBank/DDBJ whole genome shotgun (WGS) entry which is preliminary data.</text>
</comment>
<evidence type="ECO:0000313" key="3">
    <source>
        <dbReference type="Proteomes" id="UP000192601"/>
    </source>
</evidence>
<dbReference type="AlphaFoldDB" id="A0A1X0JMA1"/>